<dbReference type="Proteomes" id="UP000297703">
    <property type="component" value="Unassembled WGS sequence"/>
</dbReference>
<evidence type="ECO:0000256" key="1">
    <source>
        <dbReference type="SAM" id="MobiDB-lite"/>
    </source>
</evidence>
<dbReference type="GO" id="GO:0034198">
    <property type="term" value="P:cellular response to amino acid starvation"/>
    <property type="evidence" value="ECO:0007669"/>
    <property type="project" value="TreeGrafter"/>
</dbReference>
<dbReference type="GO" id="GO:0015629">
    <property type="term" value="C:actin cytoskeleton"/>
    <property type="evidence" value="ECO:0007669"/>
    <property type="project" value="InterPro"/>
</dbReference>
<dbReference type="PANTHER" id="PTHR15435">
    <property type="entry name" value="KICSTOR COMPLEX PROTEIN KAPTIN"/>
    <property type="match status" value="1"/>
</dbReference>
<dbReference type="GO" id="GO:1904262">
    <property type="term" value="P:negative regulation of TORC1 signaling"/>
    <property type="evidence" value="ECO:0007669"/>
    <property type="project" value="TreeGrafter"/>
</dbReference>
<proteinExistence type="predicted"/>
<name>A0A4D9DQR5_9SAUR</name>
<gene>
    <name evidence="2" type="ORF">DR999_PMT18532</name>
</gene>
<reference evidence="2 3" key="1">
    <citation type="submission" date="2019-04" db="EMBL/GenBank/DDBJ databases">
        <title>Draft genome of the big-headed turtle Platysternon megacephalum.</title>
        <authorList>
            <person name="Gong S."/>
        </authorList>
    </citation>
    <scope>NUCLEOTIDE SEQUENCE [LARGE SCALE GENOMIC DNA]</scope>
    <source>
        <strain evidence="2">DO16091913</strain>
        <tissue evidence="2">Muscle</tissue>
    </source>
</reference>
<evidence type="ECO:0000313" key="3">
    <source>
        <dbReference type="Proteomes" id="UP000297703"/>
    </source>
</evidence>
<dbReference type="GO" id="GO:0051015">
    <property type="term" value="F:actin filament binding"/>
    <property type="evidence" value="ECO:0007669"/>
    <property type="project" value="TreeGrafter"/>
</dbReference>
<dbReference type="EMBL" id="QXTE01000329">
    <property type="protein sequence ID" value="TFJ99438.1"/>
    <property type="molecule type" value="Genomic_DNA"/>
</dbReference>
<keyword evidence="3" id="KW-1185">Reference proteome</keyword>
<organism evidence="2 3">
    <name type="scientific">Platysternon megacephalum</name>
    <name type="common">big-headed turtle</name>
    <dbReference type="NCBI Taxonomy" id="55544"/>
    <lineage>
        <taxon>Eukaryota</taxon>
        <taxon>Metazoa</taxon>
        <taxon>Chordata</taxon>
        <taxon>Craniata</taxon>
        <taxon>Vertebrata</taxon>
        <taxon>Euteleostomi</taxon>
        <taxon>Archelosauria</taxon>
        <taxon>Testudinata</taxon>
        <taxon>Testudines</taxon>
        <taxon>Cryptodira</taxon>
        <taxon>Durocryptodira</taxon>
        <taxon>Testudinoidea</taxon>
        <taxon>Platysternidae</taxon>
        <taxon>Platysternon</taxon>
    </lineage>
</organism>
<dbReference type="PANTHER" id="PTHR15435:SF2">
    <property type="entry name" value="KICSTOR COMPLEX PROTEIN KAPTIN"/>
    <property type="match status" value="1"/>
</dbReference>
<accession>A0A4D9DQR5</accession>
<sequence length="227" mass="24333">MLPSESVAGSGQVSSRPAHLHLDRQDPSPGAPEPGRGLRRSVAQHVGGWAGTQEIPALCLVTSLTVPPRNVLTHGLADQLTLPASDQHDSVLCALVTDVDFDGAPEILLGTYGQELLCYKYWRSGATGAGAAEAEASSQPAGEFHLLWKRSFPSPLLSMEYADLTCDGLCELAVVCLKGLHVLQHSLKQTAQCLLERLRQEVAWRANHGRVSQRVRDAKADGEAAEV</sequence>
<evidence type="ECO:0000313" key="2">
    <source>
        <dbReference type="EMBL" id="TFJ99438.1"/>
    </source>
</evidence>
<dbReference type="InterPro" id="IPR029982">
    <property type="entry name" value="Kptn"/>
</dbReference>
<feature type="region of interest" description="Disordered" evidence="1">
    <location>
        <begin position="1"/>
        <end position="41"/>
    </location>
</feature>
<dbReference type="OrthoDB" id="10267127at2759"/>
<reference evidence="2 3" key="2">
    <citation type="submission" date="2019-04" db="EMBL/GenBank/DDBJ databases">
        <title>The genome sequence of big-headed turtle.</title>
        <authorList>
            <person name="Gong S."/>
        </authorList>
    </citation>
    <scope>NUCLEOTIDE SEQUENCE [LARGE SCALE GENOMIC DNA]</scope>
    <source>
        <strain evidence="2">DO16091913</strain>
        <tissue evidence="2">Muscle</tissue>
    </source>
</reference>
<comment type="caution">
    <text evidence="2">The sequence shown here is derived from an EMBL/GenBank/DDBJ whole genome shotgun (WGS) entry which is preliminary data.</text>
</comment>
<dbReference type="GO" id="GO:0007015">
    <property type="term" value="P:actin filament organization"/>
    <property type="evidence" value="ECO:0007669"/>
    <property type="project" value="InterPro"/>
</dbReference>
<dbReference type="GO" id="GO:0030027">
    <property type="term" value="C:lamellipodium"/>
    <property type="evidence" value="ECO:0007669"/>
    <property type="project" value="TreeGrafter"/>
</dbReference>
<dbReference type="STRING" id="55544.A0A4D9DQR5"/>
<dbReference type="AlphaFoldDB" id="A0A4D9DQR5"/>
<dbReference type="GO" id="GO:0140007">
    <property type="term" value="C:KICSTOR complex"/>
    <property type="evidence" value="ECO:0007669"/>
    <property type="project" value="TreeGrafter"/>
</dbReference>
<protein>
    <submittedName>
        <fullName evidence="2">Tonsoku-like protein</fullName>
    </submittedName>
</protein>